<evidence type="ECO:0000313" key="11">
    <source>
        <dbReference type="EMBL" id="AIR90885.1"/>
    </source>
</evidence>
<evidence type="ECO:0000256" key="4">
    <source>
        <dbReference type="ARBA" id="ARBA00022764"/>
    </source>
</evidence>
<dbReference type="RefSeq" id="WP_038413531.1">
    <property type="nucleotide sequence ID" value="NZ_CP009455.1"/>
</dbReference>
<protein>
    <recommendedName>
        <fullName evidence="7">Pseudoazurin</fullName>
    </recommendedName>
</protein>
<keyword evidence="3 8" id="KW-0479">Metal-binding</keyword>
<dbReference type="KEGG" id="psw:LK03_17145"/>
<dbReference type="NCBIfam" id="TIGR02375">
    <property type="entry name" value="pseudoazurin"/>
    <property type="match status" value="1"/>
</dbReference>
<dbReference type="GO" id="GO:0042597">
    <property type="term" value="C:periplasmic space"/>
    <property type="evidence" value="ECO:0007669"/>
    <property type="project" value="UniProtKB-SubCell"/>
</dbReference>
<keyword evidence="2" id="KW-0813">Transport</keyword>
<evidence type="ECO:0000256" key="3">
    <source>
        <dbReference type="ARBA" id="ARBA00022723"/>
    </source>
</evidence>
<feature type="binding site" evidence="8">
    <location>
        <position position="61"/>
    </location>
    <ligand>
        <name>Cu cation</name>
        <dbReference type="ChEBI" id="CHEBI:23378"/>
    </ligand>
</feature>
<feature type="binding site" evidence="8">
    <location>
        <position position="107"/>
    </location>
    <ligand>
        <name>Cu cation</name>
        <dbReference type="ChEBI" id="CHEBI:23378"/>
    </ligand>
</feature>
<dbReference type="Pfam" id="PF00127">
    <property type="entry name" value="Copper-bind"/>
    <property type="match status" value="1"/>
</dbReference>
<dbReference type="InterPro" id="IPR001235">
    <property type="entry name" value="Copper_blue_Plastocyanin"/>
</dbReference>
<evidence type="ECO:0000256" key="6">
    <source>
        <dbReference type="ARBA" id="ARBA00023008"/>
    </source>
</evidence>
<dbReference type="GO" id="GO:0009055">
    <property type="term" value="F:electron transfer activity"/>
    <property type="evidence" value="ECO:0007669"/>
    <property type="project" value="InterPro"/>
</dbReference>
<evidence type="ECO:0000256" key="8">
    <source>
        <dbReference type="PIRSR" id="PIRSR602386-1"/>
    </source>
</evidence>
<evidence type="ECO:0000256" key="7">
    <source>
        <dbReference type="NCBIfam" id="TIGR02375"/>
    </source>
</evidence>
<feature type="binding site" evidence="8">
    <location>
        <position position="99"/>
    </location>
    <ligand>
        <name>Cu cation</name>
        <dbReference type="ChEBI" id="CHEBI:23378"/>
    </ligand>
</feature>
<feature type="domain" description="Blue (type 1) copper" evidence="10">
    <location>
        <begin position="27"/>
        <end position="113"/>
    </location>
</feature>
<keyword evidence="4" id="KW-0574">Periplasm</keyword>
<organism evidence="11 12">
    <name type="scientific">Pseudomonas cremoricolorata</name>
    <dbReference type="NCBI Taxonomy" id="157783"/>
    <lineage>
        <taxon>Bacteria</taxon>
        <taxon>Pseudomonadati</taxon>
        <taxon>Pseudomonadota</taxon>
        <taxon>Gammaproteobacteria</taxon>
        <taxon>Pseudomonadales</taxon>
        <taxon>Pseudomonadaceae</taxon>
        <taxon>Pseudomonas</taxon>
    </lineage>
</organism>
<dbReference type="CDD" id="cd04218">
    <property type="entry name" value="Pseudoazurin"/>
    <property type="match status" value="1"/>
</dbReference>
<dbReference type="InterPro" id="IPR002386">
    <property type="entry name" value="Amicyanin/Pseudoazurin"/>
</dbReference>
<dbReference type="InterPro" id="IPR000923">
    <property type="entry name" value="BlueCu_1"/>
</dbReference>
<dbReference type="STRING" id="157783.LK03_17145"/>
<evidence type="ECO:0000256" key="1">
    <source>
        <dbReference type="ARBA" id="ARBA00004418"/>
    </source>
</evidence>
<comment type="subcellular location">
    <subcellularLocation>
        <location evidence="1">Periplasm</location>
    </subcellularLocation>
</comment>
<feature type="binding site" evidence="8">
    <location>
        <position position="102"/>
    </location>
    <ligand>
        <name>Cu cation</name>
        <dbReference type="ChEBI" id="CHEBI:23378"/>
    </ligand>
</feature>
<gene>
    <name evidence="11" type="ORF">LK03_17145</name>
</gene>
<dbReference type="SUPFAM" id="SSF49503">
    <property type="entry name" value="Cupredoxins"/>
    <property type="match status" value="1"/>
</dbReference>
<proteinExistence type="predicted"/>
<feature type="signal peptide" evidence="9">
    <location>
        <begin position="1"/>
        <end position="20"/>
    </location>
</feature>
<keyword evidence="6 8" id="KW-0186">Copper</keyword>
<reference evidence="11 12" key="1">
    <citation type="submission" date="2014-09" db="EMBL/GenBank/DDBJ databases">
        <authorList>
            <person name="Chan K.-G."/>
        </authorList>
    </citation>
    <scope>NUCLEOTIDE SEQUENCE [LARGE SCALE GENOMIC DNA]</scope>
    <source>
        <strain evidence="11 12">ND07</strain>
    </source>
</reference>
<comment type="cofactor">
    <cofactor evidence="8">
        <name>Cu cation</name>
        <dbReference type="ChEBI" id="CHEBI:23378"/>
    </cofactor>
    <text evidence="8">Binds 1 copper ion per subunit.</text>
</comment>
<evidence type="ECO:0000256" key="2">
    <source>
        <dbReference type="ARBA" id="ARBA00022448"/>
    </source>
</evidence>
<accession>A0A089WNJ5</accession>
<dbReference type="OrthoDB" id="9757546at2"/>
<keyword evidence="9" id="KW-0732">Signal</keyword>
<keyword evidence="12" id="KW-1185">Reference proteome</keyword>
<dbReference type="GO" id="GO:0005507">
    <property type="term" value="F:copper ion binding"/>
    <property type="evidence" value="ECO:0007669"/>
    <property type="project" value="UniProtKB-UniRule"/>
</dbReference>
<evidence type="ECO:0000256" key="9">
    <source>
        <dbReference type="SAM" id="SignalP"/>
    </source>
</evidence>
<sequence>MSLSPVAVLLAGLLLTPVAAAEVFEVKMLNRGAEGAMVYEPDHLRIAPGDTVRFVPTHASHNAATLPGLLPQGAEAFKSKLNQPAEQAFDVPGLYGIQCIPHLAMGMVMLIEVGERSASPVSLPDNLPARARSRLEAQLSQLEAER</sequence>
<dbReference type="PRINTS" id="PR00156">
    <property type="entry name" value="COPPERBLUE"/>
</dbReference>
<dbReference type="Proteomes" id="UP000029493">
    <property type="component" value="Chromosome"/>
</dbReference>
<name>A0A089WNJ5_9PSED</name>
<evidence type="ECO:0000313" key="12">
    <source>
        <dbReference type="Proteomes" id="UP000029493"/>
    </source>
</evidence>
<dbReference type="InterPro" id="IPR008972">
    <property type="entry name" value="Cupredoxin"/>
</dbReference>
<dbReference type="AlphaFoldDB" id="A0A089WNJ5"/>
<keyword evidence="5" id="KW-0249">Electron transport</keyword>
<dbReference type="EMBL" id="CP009455">
    <property type="protein sequence ID" value="AIR90885.1"/>
    <property type="molecule type" value="Genomic_DNA"/>
</dbReference>
<dbReference type="eggNOG" id="COG3794">
    <property type="taxonomic scope" value="Bacteria"/>
</dbReference>
<evidence type="ECO:0000259" key="10">
    <source>
        <dbReference type="Pfam" id="PF00127"/>
    </source>
</evidence>
<dbReference type="Gene3D" id="2.60.40.420">
    <property type="entry name" value="Cupredoxins - blue copper proteins"/>
    <property type="match status" value="1"/>
</dbReference>
<dbReference type="PRINTS" id="PR00155">
    <property type="entry name" value="AMICYANIN"/>
</dbReference>
<evidence type="ECO:0000256" key="5">
    <source>
        <dbReference type="ARBA" id="ARBA00022982"/>
    </source>
</evidence>
<dbReference type="InterPro" id="IPR012745">
    <property type="entry name" value="Pseudoazurin"/>
</dbReference>
<feature type="chain" id="PRO_5001851047" description="Pseudoazurin" evidence="9">
    <location>
        <begin position="21"/>
        <end position="146"/>
    </location>
</feature>